<evidence type="ECO:0000256" key="4">
    <source>
        <dbReference type="SAM" id="MobiDB-lite"/>
    </source>
</evidence>
<dbReference type="EMBL" id="CAICTM010001123">
    <property type="protein sequence ID" value="CAB9520681.1"/>
    <property type="molecule type" value="Genomic_DNA"/>
</dbReference>
<evidence type="ECO:0000313" key="5">
    <source>
        <dbReference type="EMBL" id="CAB9520681.1"/>
    </source>
</evidence>
<keyword evidence="6" id="KW-1185">Reference proteome</keyword>
<sequence>MRNPLKKITKKINFRLASNAAQHSNSKTSSSDKGDGKATTSSKKKQGTSRAMYNRSHTESEHDDPLFNNRSSKLRLALAESKKNANAAQRATAAADQPKKKKKSRMGFGTMGSSRKTNPDKAENDNQQHKNSSQDNNNNKQQQDTLLGPASSERAPKSVEQSLPATTSSEDKTPPRRTPSSSKFDAPTVSSQQKMRDKRDPHLERIAKAAAALDNTGNEMFERGEYDKAMAHYVKALKLKNRTLAGSQQLDELGNPIITAPLPAAVDNKPDEKEPAKKKEEPEVQKGSDDLWVSVATSINNIGYLRQQSGHASAEETMQAYQNSLQIKRRVLGKDNLSVGKTLNNLGTVHYLKREYDQALQAYREALQIMMATLGPDHLDVGTVHSNMGDVFWAQSGDASSKAAKQQRRGNDNNNNNSPQDIYQANRDAALNHYRHSLEIRWEELKDHKDPKIIRLLEKIAALEMGESFLALVQNNHRHRMSPKKRDDAIDEEENDTTDSTDPDEAIEAEASERPVQQELQTLHQELQEDVKALDMMERKMAIDMVKDKLRLIREMKKLSLLNKPLDEMSLASGAITPRIKVQPLSPVERNEALCAVKGRLQQLRIARIQEPDIMRRHTLCVPSDLKEADQSPANYVMSQRAQQLLNRTLLQKPALAGIKPSPTVSEFEELQKFSFFNVEHHEIDIGDDDDSVLSDITRSTTLSVSRRGRQNLNEGMDALRSHPVPAAQGNSNHSWMVPTAAPLETSGVSSPPATPLPAASMAAF</sequence>
<feature type="compositionally biased region" description="Basic and acidic residues" evidence="4">
    <location>
        <begin position="268"/>
        <end position="287"/>
    </location>
</feature>
<evidence type="ECO:0000256" key="3">
    <source>
        <dbReference type="PROSITE-ProRule" id="PRU00339"/>
    </source>
</evidence>
<dbReference type="PROSITE" id="PS50005">
    <property type="entry name" value="TPR"/>
    <property type="match status" value="2"/>
</dbReference>
<evidence type="ECO:0000256" key="2">
    <source>
        <dbReference type="ARBA" id="ARBA00022803"/>
    </source>
</evidence>
<dbReference type="OrthoDB" id="48640at2759"/>
<feature type="compositionally biased region" description="Low complexity" evidence="4">
    <location>
        <begin position="85"/>
        <end position="95"/>
    </location>
</feature>
<evidence type="ECO:0000313" key="6">
    <source>
        <dbReference type="Proteomes" id="UP001153069"/>
    </source>
</evidence>
<feature type="compositionally biased region" description="Low complexity" evidence="4">
    <location>
        <begin position="129"/>
        <end position="143"/>
    </location>
</feature>
<feature type="repeat" description="TPR" evidence="3">
    <location>
        <begin position="340"/>
        <end position="373"/>
    </location>
</feature>
<dbReference type="SMART" id="SM00028">
    <property type="entry name" value="TPR"/>
    <property type="match status" value="2"/>
</dbReference>
<dbReference type="InterPro" id="IPR011990">
    <property type="entry name" value="TPR-like_helical_dom_sf"/>
</dbReference>
<dbReference type="PANTHER" id="PTHR45641:SF19">
    <property type="entry name" value="NEPHROCYSTIN-3"/>
    <property type="match status" value="1"/>
</dbReference>
<feature type="region of interest" description="Disordered" evidence="4">
    <location>
        <begin position="396"/>
        <end position="421"/>
    </location>
</feature>
<feature type="region of interest" description="Disordered" evidence="4">
    <location>
        <begin position="14"/>
        <end position="202"/>
    </location>
</feature>
<feature type="compositionally biased region" description="Acidic residues" evidence="4">
    <location>
        <begin position="489"/>
        <end position="504"/>
    </location>
</feature>
<dbReference type="Gene3D" id="1.25.40.10">
    <property type="entry name" value="Tetratricopeptide repeat domain"/>
    <property type="match status" value="2"/>
</dbReference>
<keyword evidence="2 3" id="KW-0802">TPR repeat</keyword>
<protein>
    <submittedName>
        <fullName evidence="5">Tetratricopeptide repeat</fullName>
    </submittedName>
</protein>
<feature type="repeat" description="TPR" evidence="3">
    <location>
        <begin position="210"/>
        <end position="243"/>
    </location>
</feature>
<feature type="compositionally biased region" description="Basic and acidic residues" evidence="4">
    <location>
        <begin position="117"/>
        <end position="128"/>
    </location>
</feature>
<name>A0A9N8EK07_9STRA</name>
<feature type="compositionally biased region" description="Polar residues" evidence="4">
    <location>
        <begin position="178"/>
        <end position="193"/>
    </location>
</feature>
<comment type="caution">
    <text evidence="5">The sequence shown here is derived from an EMBL/GenBank/DDBJ whole genome shotgun (WGS) entry which is preliminary data.</text>
</comment>
<reference evidence="5" key="1">
    <citation type="submission" date="2020-06" db="EMBL/GenBank/DDBJ databases">
        <authorList>
            <consortium name="Plant Systems Biology data submission"/>
        </authorList>
    </citation>
    <scope>NUCLEOTIDE SEQUENCE</scope>
    <source>
        <strain evidence="5">D6</strain>
    </source>
</reference>
<dbReference type="Pfam" id="PF13424">
    <property type="entry name" value="TPR_12"/>
    <property type="match status" value="1"/>
</dbReference>
<accession>A0A9N8EK07</accession>
<gene>
    <name evidence="5" type="ORF">SEMRO_1125_G243940.1</name>
</gene>
<feature type="compositionally biased region" description="Basic and acidic residues" evidence="4">
    <location>
        <begin position="56"/>
        <end position="65"/>
    </location>
</feature>
<dbReference type="AlphaFoldDB" id="A0A9N8EK07"/>
<dbReference type="SUPFAM" id="SSF48452">
    <property type="entry name" value="TPR-like"/>
    <property type="match status" value="1"/>
</dbReference>
<feature type="region of interest" description="Disordered" evidence="4">
    <location>
        <begin position="477"/>
        <end position="504"/>
    </location>
</feature>
<feature type="region of interest" description="Disordered" evidence="4">
    <location>
        <begin position="743"/>
        <end position="765"/>
    </location>
</feature>
<dbReference type="InterPro" id="IPR019734">
    <property type="entry name" value="TPR_rpt"/>
</dbReference>
<dbReference type="PANTHER" id="PTHR45641">
    <property type="entry name" value="TETRATRICOPEPTIDE REPEAT PROTEIN (AFU_ORTHOLOGUE AFUA_6G03870)"/>
    <property type="match status" value="1"/>
</dbReference>
<feature type="compositionally biased region" description="Polar residues" evidence="4">
    <location>
        <begin position="159"/>
        <end position="168"/>
    </location>
</feature>
<evidence type="ECO:0000256" key="1">
    <source>
        <dbReference type="ARBA" id="ARBA00022737"/>
    </source>
</evidence>
<dbReference type="Proteomes" id="UP001153069">
    <property type="component" value="Unassembled WGS sequence"/>
</dbReference>
<proteinExistence type="predicted"/>
<keyword evidence="1" id="KW-0677">Repeat</keyword>
<organism evidence="5 6">
    <name type="scientific">Seminavis robusta</name>
    <dbReference type="NCBI Taxonomy" id="568900"/>
    <lineage>
        <taxon>Eukaryota</taxon>
        <taxon>Sar</taxon>
        <taxon>Stramenopiles</taxon>
        <taxon>Ochrophyta</taxon>
        <taxon>Bacillariophyta</taxon>
        <taxon>Bacillariophyceae</taxon>
        <taxon>Bacillariophycidae</taxon>
        <taxon>Naviculales</taxon>
        <taxon>Naviculaceae</taxon>
        <taxon>Seminavis</taxon>
    </lineage>
</organism>
<feature type="region of interest" description="Disordered" evidence="4">
    <location>
        <begin position="261"/>
        <end position="287"/>
    </location>
</feature>